<organism evidence="1 2">
    <name type="scientific">Prevotella pallens</name>
    <dbReference type="NCBI Taxonomy" id="60133"/>
    <lineage>
        <taxon>Bacteria</taxon>
        <taxon>Pseudomonadati</taxon>
        <taxon>Bacteroidota</taxon>
        <taxon>Bacteroidia</taxon>
        <taxon>Bacteroidales</taxon>
        <taxon>Prevotellaceae</taxon>
        <taxon>Prevotella</taxon>
    </lineage>
</organism>
<dbReference type="EMBL" id="UGTP01000001">
    <property type="protein sequence ID" value="SUC11708.1"/>
    <property type="molecule type" value="Genomic_DNA"/>
</dbReference>
<evidence type="ECO:0000313" key="1">
    <source>
        <dbReference type="EMBL" id="SUC11708.1"/>
    </source>
</evidence>
<gene>
    <name evidence="1" type="ORF">NCTC13043_00564</name>
</gene>
<reference evidence="1 2" key="1">
    <citation type="submission" date="2018-06" db="EMBL/GenBank/DDBJ databases">
        <authorList>
            <consortium name="Pathogen Informatics"/>
            <person name="Doyle S."/>
        </authorList>
    </citation>
    <scope>NUCLEOTIDE SEQUENCE [LARGE SCALE GENOMIC DNA]</scope>
    <source>
        <strain evidence="1 2">NCTC13043</strain>
    </source>
</reference>
<sequence>MAKIHFRSYIHKKMILFPQRIDKDIAEDDPVRLVHL</sequence>
<protein>
    <submittedName>
        <fullName evidence="1">Uncharacterized protein</fullName>
    </submittedName>
</protein>
<accession>A0A379EZ83</accession>
<evidence type="ECO:0000313" key="2">
    <source>
        <dbReference type="Proteomes" id="UP000254235"/>
    </source>
</evidence>
<name>A0A379EZ83_9BACT</name>
<dbReference type="Proteomes" id="UP000254235">
    <property type="component" value="Unassembled WGS sequence"/>
</dbReference>
<proteinExistence type="predicted"/>
<dbReference type="AlphaFoldDB" id="A0A379EZ83"/>